<evidence type="ECO:0000313" key="4">
    <source>
        <dbReference type="Proteomes" id="UP000039660"/>
    </source>
</evidence>
<dbReference type="Proteomes" id="UP000039660">
    <property type="component" value="Unassembled WGS sequence"/>
</dbReference>
<evidence type="ECO:0000259" key="2">
    <source>
        <dbReference type="Pfam" id="PF01336"/>
    </source>
</evidence>
<dbReference type="AlphaFoldDB" id="A0A0T7GFC8"/>
<organism evidence="3 4">
    <name type="scientific">Neorhizobium galegae bv. officinalis</name>
    <dbReference type="NCBI Taxonomy" id="323656"/>
    <lineage>
        <taxon>Bacteria</taxon>
        <taxon>Pseudomonadati</taxon>
        <taxon>Pseudomonadota</taxon>
        <taxon>Alphaproteobacteria</taxon>
        <taxon>Hyphomicrobiales</taxon>
        <taxon>Rhizobiaceae</taxon>
        <taxon>Rhizobium/Agrobacterium group</taxon>
        <taxon>Neorhizobium</taxon>
    </lineage>
</organism>
<protein>
    <submittedName>
        <fullName evidence="3">Nucleic acid binding, OB-fold, tRNA/helicase-type</fullName>
    </submittedName>
</protein>
<feature type="domain" description="OB" evidence="2">
    <location>
        <begin position="32"/>
        <end position="100"/>
    </location>
</feature>
<dbReference type="GO" id="GO:0003676">
    <property type="term" value="F:nucleic acid binding"/>
    <property type="evidence" value="ECO:0007669"/>
    <property type="project" value="InterPro"/>
</dbReference>
<keyword evidence="3" id="KW-0378">Hydrolase</keyword>
<gene>
    <name evidence="3" type="ORF">NGAL_HAMBI1189_11750</name>
</gene>
<dbReference type="Pfam" id="PF01336">
    <property type="entry name" value="tRNA_anti-codon"/>
    <property type="match status" value="1"/>
</dbReference>
<proteinExistence type="predicted"/>
<evidence type="ECO:0000313" key="3">
    <source>
        <dbReference type="EMBL" id="CDZ45979.1"/>
    </source>
</evidence>
<keyword evidence="3" id="KW-0547">Nucleotide-binding</keyword>
<accession>A0A0T7GFC8</accession>
<dbReference type="InterPro" id="IPR004365">
    <property type="entry name" value="NA-bd_OB_tRNA"/>
</dbReference>
<keyword evidence="3" id="KW-0067">ATP-binding</keyword>
<reference evidence="3 4" key="1">
    <citation type="submission" date="2014-08" db="EMBL/GenBank/DDBJ databases">
        <authorList>
            <person name="Chen Y.-H."/>
        </authorList>
    </citation>
    <scope>NUCLEOTIDE SEQUENCE [LARGE SCALE GENOMIC DNA]</scope>
</reference>
<sequence length="179" mass="20054">MEDWGVGDLPVADYGEMLLKSSWRWVYTSGLVLVRQKPGSAKGVMFITIEDETGPANLVVWPTLFEKRRRVVLGSSMMAINGRIQREGEVVHLVAQQIFDLSGDLVGLADGDEEFKLPAGRGDEFARGGGPDPRDKPKPVVTPRDMFVPVEKRRPAWTSIVNRLSRWYAPYRITGRSPE</sequence>
<name>A0A0T7GFC8_NEOGA</name>
<dbReference type="EMBL" id="CCRK01000002">
    <property type="protein sequence ID" value="CDZ45979.1"/>
    <property type="molecule type" value="Genomic_DNA"/>
</dbReference>
<feature type="compositionally biased region" description="Basic and acidic residues" evidence="1">
    <location>
        <begin position="121"/>
        <end position="138"/>
    </location>
</feature>
<evidence type="ECO:0000256" key="1">
    <source>
        <dbReference type="SAM" id="MobiDB-lite"/>
    </source>
</evidence>
<dbReference type="CDD" id="cd04485">
    <property type="entry name" value="DnaE_OBF"/>
    <property type="match status" value="1"/>
</dbReference>
<keyword evidence="3" id="KW-0347">Helicase</keyword>
<feature type="region of interest" description="Disordered" evidence="1">
    <location>
        <begin position="119"/>
        <end position="144"/>
    </location>
</feature>
<dbReference type="GO" id="GO:0004386">
    <property type="term" value="F:helicase activity"/>
    <property type="evidence" value="ECO:0007669"/>
    <property type="project" value="UniProtKB-KW"/>
</dbReference>